<dbReference type="EMBL" id="BAAAVI010000065">
    <property type="protein sequence ID" value="GAA2899555.1"/>
    <property type="molecule type" value="Genomic_DNA"/>
</dbReference>
<keyword evidence="2" id="KW-0812">Transmembrane</keyword>
<evidence type="ECO:0000313" key="3">
    <source>
        <dbReference type="EMBL" id="GAA2899555.1"/>
    </source>
</evidence>
<feature type="transmembrane region" description="Helical" evidence="2">
    <location>
        <begin position="150"/>
        <end position="178"/>
    </location>
</feature>
<sequence length="216" mass="22900">MPLPTPSPGSERRVSRSRRKALRRRASLRRRKALARDTRDDGPVPLTGNLLVTLVALLLAVLPGGVVAMVISIPDIRIAAGQVGTPGTMTVLRCIDLPNSKEWDCEGTFVFDTTGETIEVDTRYASVGDVFPAQLNPAGDRAELRGTQGVLIALTPFFMGLGIAVVGAWGSAIILLLWRGVSLSGKFGHVFRISGGSLLAISFTGLVVGLTAELLV</sequence>
<evidence type="ECO:0000313" key="4">
    <source>
        <dbReference type="Proteomes" id="UP001500831"/>
    </source>
</evidence>
<comment type="caution">
    <text evidence="3">The sequence shown here is derived from an EMBL/GenBank/DDBJ whole genome shotgun (WGS) entry which is preliminary data.</text>
</comment>
<evidence type="ECO:0000256" key="1">
    <source>
        <dbReference type="SAM" id="MobiDB-lite"/>
    </source>
</evidence>
<protein>
    <submittedName>
        <fullName evidence="3">Uncharacterized protein</fullName>
    </submittedName>
</protein>
<feature type="transmembrane region" description="Helical" evidence="2">
    <location>
        <begin position="50"/>
        <end position="71"/>
    </location>
</feature>
<dbReference type="Proteomes" id="UP001500831">
    <property type="component" value="Unassembled WGS sequence"/>
</dbReference>
<feature type="transmembrane region" description="Helical" evidence="2">
    <location>
        <begin position="190"/>
        <end position="215"/>
    </location>
</feature>
<accession>A0ABN3W8W8</accession>
<name>A0ABN3W8W8_9ACTN</name>
<evidence type="ECO:0000256" key="2">
    <source>
        <dbReference type="SAM" id="Phobius"/>
    </source>
</evidence>
<keyword evidence="4" id="KW-1185">Reference proteome</keyword>
<feature type="region of interest" description="Disordered" evidence="1">
    <location>
        <begin position="1"/>
        <end position="22"/>
    </location>
</feature>
<dbReference type="RefSeq" id="WP_344979546.1">
    <property type="nucleotide sequence ID" value="NZ_BAAAVI010000065.1"/>
</dbReference>
<reference evidence="3 4" key="1">
    <citation type="journal article" date="2019" name="Int. J. Syst. Evol. Microbiol.">
        <title>The Global Catalogue of Microorganisms (GCM) 10K type strain sequencing project: providing services to taxonomists for standard genome sequencing and annotation.</title>
        <authorList>
            <consortium name="The Broad Institute Genomics Platform"/>
            <consortium name="The Broad Institute Genome Sequencing Center for Infectious Disease"/>
            <person name="Wu L."/>
            <person name="Ma J."/>
        </authorList>
    </citation>
    <scope>NUCLEOTIDE SEQUENCE [LARGE SCALE GENOMIC DNA]</scope>
    <source>
        <strain evidence="3 4">JCM 6242</strain>
    </source>
</reference>
<organism evidence="3 4">
    <name type="scientific">Streptosporangium fragile</name>
    <dbReference type="NCBI Taxonomy" id="46186"/>
    <lineage>
        <taxon>Bacteria</taxon>
        <taxon>Bacillati</taxon>
        <taxon>Actinomycetota</taxon>
        <taxon>Actinomycetes</taxon>
        <taxon>Streptosporangiales</taxon>
        <taxon>Streptosporangiaceae</taxon>
        <taxon>Streptosporangium</taxon>
    </lineage>
</organism>
<proteinExistence type="predicted"/>
<keyword evidence="2" id="KW-0472">Membrane</keyword>
<keyword evidence="2" id="KW-1133">Transmembrane helix</keyword>
<gene>
    <name evidence="3" type="ORF">GCM10010517_65110</name>
</gene>